<sequence length="107" mass="11255">MAHAPWNAKFEDVLRQGLPGLGRDKEPAADVPMEAYGLDSMALIGIVSALESAFRVSLAGQIVVPVHALTAGQLWGILSAALAPAWDESRPAAAARRTRDLGPWAVA</sequence>
<dbReference type="PROSITE" id="PS00012">
    <property type="entry name" value="PHOSPHOPANTETHEINE"/>
    <property type="match status" value="1"/>
</dbReference>
<dbReference type="InterPro" id="IPR009081">
    <property type="entry name" value="PP-bd_ACP"/>
</dbReference>
<proteinExistence type="predicted"/>
<dbReference type="Proteomes" id="UP000181942">
    <property type="component" value="Unassembled WGS sequence"/>
</dbReference>
<dbReference type="AlphaFoldDB" id="A0A1I2T044"/>
<name>A0A1I2T044_9ACTN</name>
<gene>
    <name evidence="4" type="ORF">SAMN02787118_12356</name>
</gene>
<keyword evidence="1" id="KW-0596">Phosphopantetheine</keyword>
<dbReference type="InterPro" id="IPR036736">
    <property type="entry name" value="ACP-like_sf"/>
</dbReference>
<dbReference type="SUPFAM" id="SSF47336">
    <property type="entry name" value="ACP-like"/>
    <property type="match status" value="1"/>
</dbReference>
<dbReference type="EMBL" id="FONR01000023">
    <property type="protein sequence ID" value="SFG58190.1"/>
    <property type="molecule type" value="Genomic_DNA"/>
</dbReference>
<dbReference type="RefSeq" id="WP_075032239.1">
    <property type="nucleotide sequence ID" value="NZ_FONR01000023.1"/>
</dbReference>
<reference evidence="4 5" key="1">
    <citation type="submission" date="2016-10" db="EMBL/GenBank/DDBJ databases">
        <authorList>
            <person name="de Groot N.N."/>
        </authorList>
    </citation>
    <scope>NUCLEOTIDE SEQUENCE [LARGE SCALE GENOMIC DNA]</scope>
    <source>
        <strain evidence="4 5">OK461</strain>
    </source>
</reference>
<evidence type="ECO:0000256" key="1">
    <source>
        <dbReference type="ARBA" id="ARBA00022450"/>
    </source>
</evidence>
<organism evidence="4 5">
    <name type="scientific">Streptomyces mirabilis</name>
    <dbReference type="NCBI Taxonomy" id="68239"/>
    <lineage>
        <taxon>Bacteria</taxon>
        <taxon>Bacillati</taxon>
        <taxon>Actinomycetota</taxon>
        <taxon>Actinomycetes</taxon>
        <taxon>Kitasatosporales</taxon>
        <taxon>Streptomycetaceae</taxon>
        <taxon>Streptomyces</taxon>
    </lineage>
</organism>
<dbReference type="InterPro" id="IPR006162">
    <property type="entry name" value="Ppantetheine_attach_site"/>
</dbReference>
<accession>A0A1I2T044</accession>
<feature type="domain" description="Carrier" evidence="3">
    <location>
        <begin position="21"/>
        <end position="59"/>
    </location>
</feature>
<evidence type="ECO:0000259" key="3">
    <source>
        <dbReference type="Pfam" id="PF00550"/>
    </source>
</evidence>
<evidence type="ECO:0000256" key="2">
    <source>
        <dbReference type="ARBA" id="ARBA00022553"/>
    </source>
</evidence>
<dbReference type="Pfam" id="PF00550">
    <property type="entry name" value="PP-binding"/>
    <property type="match status" value="1"/>
</dbReference>
<evidence type="ECO:0000313" key="4">
    <source>
        <dbReference type="EMBL" id="SFG58190.1"/>
    </source>
</evidence>
<evidence type="ECO:0000313" key="5">
    <source>
        <dbReference type="Proteomes" id="UP000181942"/>
    </source>
</evidence>
<dbReference type="Gene3D" id="1.10.1200.10">
    <property type="entry name" value="ACP-like"/>
    <property type="match status" value="1"/>
</dbReference>
<keyword evidence="2" id="KW-0597">Phosphoprotein</keyword>
<protein>
    <submittedName>
        <fullName evidence="4">Phosphopantetheine attachment site</fullName>
    </submittedName>
</protein>